<dbReference type="EMBL" id="CP016174">
    <property type="protein sequence ID" value="ANN15263.1"/>
    <property type="molecule type" value="Genomic_DNA"/>
</dbReference>
<name>A0A193BSV7_AMYOR</name>
<evidence type="ECO:0000313" key="1">
    <source>
        <dbReference type="EMBL" id="ANN15263.1"/>
    </source>
</evidence>
<protein>
    <recommendedName>
        <fullName evidence="3">DUF600 domain-containing protein</fullName>
    </recommendedName>
</protein>
<gene>
    <name evidence="1" type="ORF">SD37_06075</name>
</gene>
<dbReference type="AlphaFoldDB" id="A0A193BSV7"/>
<dbReference type="KEGG" id="aori:SD37_06075"/>
<dbReference type="eggNOG" id="COG0457">
    <property type="taxonomic scope" value="Bacteria"/>
</dbReference>
<dbReference type="STRING" id="31958.SD37_06075"/>
<evidence type="ECO:0008006" key="3">
    <source>
        <dbReference type="Google" id="ProtNLM"/>
    </source>
</evidence>
<dbReference type="Proteomes" id="UP000093695">
    <property type="component" value="Chromosome"/>
</dbReference>
<dbReference type="SUPFAM" id="SSF160424">
    <property type="entry name" value="BH3703-like"/>
    <property type="match status" value="1"/>
</dbReference>
<reference evidence="1 2" key="1">
    <citation type="journal article" date="2015" name="Genome Announc.">
        <title>Draft Genome Sequence of Norvancomycin-Producing Strain Amycolatopsis orientalis CPCC200066.</title>
        <authorList>
            <person name="Lei X."/>
            <person name="Yuan F."/>
            <person name="Shi Y."/>
            <person name="Li X."/>
            <person name="Wang L."/>
            <person name="Hong B."/>
        </authorList>
    </citation>
    <scope>NUCLEOTIDE SEQUENCE [LARGE SCALE GENOMIC DNA]</scope>
    <source>
        <strain evidence="1 2">B-37</strain>
    </source>
</reference>
<organism evidence="1 2">
    <name type="scientific">Amycolatopsis orientalis</name>
    <name type="common">Nocardia orientalis</name>
    <dbReference type="NCBI Taxonomy" id="31958"/>
    <lineage>
        <taxon>Bacteria</taxon>
        <taxon>Bacillati</taxon>
        <taxon>Actinomycetota</taxon>
        <taxon>Actinomycetes</taxon>
        <taxon>Pseudonocardiales</taxon>
        <taxon>Pseudonocardiaceae</taxon>
        <taxon>Amycolatopsis</taxon>
    </lineage>
</organism>
<sequence>MAIDATQRQELTNEVGIALLDAAPEGWRRIDLMCLANIDVHDLALTVLMNDGSNPAVLIPEEVRQSLLRLREGMHEPDKGTWFSARVILDPPGTIYVKYNYDWDPLWNPSIATEGWARDLEAFPRDEQHIPDWLKAKLAEAETAEENR</sequence>
<proteinExistence type="predicted"/>
<accession>A0A193BSV7</accession>
<keyword evidence="2" id="KW-1185">Reference proteome</keyword>
<evidence type="ECO:0000313" key="2">
    <source>
        <dbReference type="Proteomes" id="UP000093695"/>
    </source>
</evidence>
<dbReference type="RefSeq" id="WP_044852220.1">
    <property type="nucleotide sequence ID" value="NZ_CP016174.1"/>
</dbReference>
<dbReference type="InterPro" id="IPR036170">
    <property type="entry name" value="YezG-like_sf"/>
</dbReference>